<accession>A0A2J6THH3</accession>
<dbReference type="GO" id="GO:0005975">
    <property type="term" value="P:carbohydrate metabolic process"/>
    <property type="evidence" value="ECO:0007669"/>
    <property type="project" value="InterPro"/>
</dbReference>
<dbReference type="RefSeq" id="XP_024739371.1">
    <property type="nucleotide sequence ID" value="XM_024888398.1"/>
</dbReference>
<dbReference type="OrthoDB" id="192832at2759"/>
<dbReference type="InterPro" id="IPR000757">
    <property type="entry name" value="Beta-glucanase-like"/>
</dbReference>
<dbReference type="EMBL" id="KZ613783">
    <property type="protein sequence ID" value="PMD62467.1"/>
    <property type="molecule type" value="Genomic_DNA"/>
</dbReference>
<dbReference type="PANTHER" id="PTHR10963">
    <property type="entry name" value="GLYCOSYL HYDROLASE-RELATED"/>
    <property type="match status" value="1"/>
</dbReference>
<feature type="domain" description="GH16" evidence="1">
    <location>
        <begin position="31"/>
        <end position="261"/>
    </location>
</feature>
<dbReference type="GO" id="GO:0004553">
    <property type="term" value="F:hydrolase activity, hydrolyzing O-glycosyl compounds"/>
    <property type="evidence" value="ECO:0007669"/>
    <property type="project" value="InterPro"/>
</dbReference>
<name>A0A2J6THH3_9HELO</name>
<keyword evidence="2" id="KW-0378">Hydrolase</keyword>
<dbReference type="InterPro" id="IPR050546">
    <property type="entry name" value="Glycosyl_Hydrlase_16"/>
</dbReference>
<dbReference type="SUPFAM" id="SSF49899">
    <property type="entry name" value="Concanavalin A-like lectins/glucanases"/>
    <property type="match status" value="1"/>
</dbReference>
<gene>
    <name evidence="2" type="ORF">K444DRAFT_717178</name>
</gene>
<dbReference type="Proteomes" id="UP000235371">
    <property type="component" value="Unassembled WGS sequence"/>
</dbReference>
<protein>
    <submittedName>
        <fullName evidence="2">Glycoside hydrolase family 16 protein</fullName>
    </submittedName>
</protein>
<evidence type="ECO:0000259" key="1">
    <source>
        <dbReference type="PROSITE" id="PS51762"/>
    </source>
</evidence>
<dbReference type="InterPro" id="IPR013320">
    <property type="entry name" value="ConA-like_dom_sf"/>
</dbReference>
<dbReference type="Gene3D" id="2.60.120.200">
    <property type="match status" value="1"/>
</dbReference>
<organism evidence="2 3">
    <name type="scientific">Hyaloscypha bicolor E</name>
    <dbReference type="NCBI Taxonomy" id="1095630"/>
    <lineage>
        <taxon>Eukaryota</taxon>
        <taxon>Fungi</taxon>
        <taxon>Dikarya</taxon>
        <taxon>Ascomycota</taxon>
        <taxon>Pezizomycotina</taxon>
        <taxon>Leotiomycetes</taxon>
        <taxon>Helotiales</taxon>
        <taxon>Hyaloscyphaceae</taxon>
        <taxon>Hyaloscypha</taxon>
        <taxon>Hyaloscypha bicolor</taxon>
    </lineage>
</organism>
<dbReference type="AlphaFoldDB" id="A0A2J6THH3"/>
<evidence type="ECO:0000313" key="2">
    <source>
        <dbReference type="EMBL" id="PMD62467.1"/>
    </source>
</evidence>
<evidence type="ECO:0000313" key="3">
    <source>
        <dbReference type="Proteomes" id="UP000235371"/>
    </source>
</evidence>
<dbReference type="STRING" id="1095630.A0A2J6THH3"/>
<reference evidence="2 3" key="1">
    <citation type="submission" date="2016-04" db="EMBL/GenBank/DDBJ databases">
        <title>A degradative enzymes factory behind the ericoid mycorrhizal symbiosis.</title>
        <authorList>
            <consortium name="DOE Joint Genome Institute"/>
            <person name="Martino E."/>
            <person name="Morin E."/>
            <person name="Grelet G."/>
            <person name="Kuo A."/>
            <person name="Kohler A."/>
            <person name="Daghino S."/>
            <person name="Barry K."/>
            <person name="Choi C."/>
            <person name="Cichocki N."/>
            <person name="Clum A."/>
            <person name="Copeland A."/>
            <person name="Hainaut M."/>
            <person name="Haridas S."/>
            <person name="Labutti K."/>
            <person name="Lindquist E."/>
            <person name="Lipzen A."/>
            <person name="Khouja H.-R."/>
            <person name="Murat C."/>
            <person name="Ohm R."/>
            <person name="Olson A."/>
            <person name="Spatafora J."/>
            <person name="Veneault-Fourrey C."/>
            <person name="Henrissat B."/>
            <person name="Grigoriev I."/>
            <person name="Martin F."/>
            <person name="Perotto S."/>
        </authorList>
    </citation>
    <scope>NUCLEOTIDE SEQUENCE [LARGE SCALE GENOMIC DNA]</scope>
    <source>
        <strain evidence="2 3">E</strain>
    </source>
</reference>
<dbReference type="PANTHER" id="PTHR10963:SF60">
    <property type="entry name" value="GRAM-NEGATIVE BACTERIA-BINDING PROTEIN 1-RELATED"/>
    <property type="match status" value="1"/>
</dbReference>
<sequence length="261" mass="28515">MYRKPKNFLSSLRYSIKSHHETIPSTSLGGSTLQWRPNIFSTSGPRNTSGPAKWGNSEFETYTNSNTDIRITKDHTLTITPCLSRGVWTSSRIETQQSDFAASADGQLYIESRIKLALGSNFKPSHTNWPAVSEWDILETVNNGIGSCNETNGLGSGGVPFSRGVWHTVGFMVDRSMTGNRGNGTWLNEALNWYLGGTQVFTVSGKKVGDKKTWKAVAHNEHFLLLNVAVGGSRPGGPNSQTTDGPSVGMEVDYVGVWKLV</sequence>
<proteinExistence type="predicted"/>
<dbReference type="GeneID" id="36596474"/>
<dbReference type="PROSITE" id="PS51762">
    <property type="entry name" value="GH16_2"/>
    <property type="match status" value="1"/>
</dbReference>
<keyword evidence="3" id="KW-1185">Reference proteome</keyword>
<dbReference type="InParanoid" id="A0A2J6THH3"/>